<evidence type="ECO:0000259" key="8">
    <source>
        <dbReference type="Pfam" id="PF02714"/>
    </source>
</evidence>
<comment type="similarity">
    <text evidence="2">Belongs to the CSC1 (TC 1.A.17) family.</text>
</comment>
<keyword evidence="4 7" id="KW-0812">Transmembrane</keyword>
<feature type="transmembrane region" description="Helical" evidence="7">
    <location>
        <begin position="658"/>
        <end position="678"/>
    </location>
</feature>
<dbReference type="Pfam" id="PF13967">
    <property type="entry name" value="RSN1_TM"/>
    <property type="match status" value="1"/>
</dbReference>
<evidence type="ECO:0000256" key="2">
    <source>
        <dbReference type="ARBA" id="ARBA00007779"/>
    </source>
</evidence>
<dbReference type="PANTHER" id="PTHR13018">
    <property type="entry name" value="PROBABLE MEMBRANE PROTEIN DUF221-RELATED"/>
    <property type="match status" value="1"/>
</dbReference>
<feature type="domain" description="CSC1/OSCA1-like 7TM region" evidence="8">
    <location>
        <begin position="444"/>
        <end position="717"/>
    </location>
</feature>
<dbReference type="Proteomes" id="UP001377567">
    <property type="component" value="Unassembled WGS sequence"/>
</dbReference>
<dbReference type="GO" id="GO:0005886">
    <property type="term" value="C:plasma membrane"/>
    <property type="evidence" value="ECO:0007669"/>
    <property type="project" value="TreeGrafter"/>
</dbReference>
<feature type="transmembrane region" description="Helical" evidence="7">
    <location>
        <begin position="699"/>
        <end position="719"/>
    </location>
</feature>
<evidence type="ECO:0000256" key="7">
    <source>
        <dbReference type="SAM" id="Phobius"/>
    </source>
</evidence>
<dbReference type="InterPro" id="IPR003864">
    <property type="entry name" value="CSC1/OSCA1-like_7TM"/>
</dbReference>
<name>A0AAV5RXR4_MAUHU</name>
<evidence type="ECO:0000256" key="6">
    <source>
        <dbReference type="ARBA" id="ARBA00023136"/>
    </source>
</evidence>
<feature type="transmembrane region" description="Helical" evidence="7">
    <location>
        <begin position="493"/>
        <end position="514"/>
    </location>
</feature>
<protein>
    <submittedName>
        <fullName evidence="10">Spo75 protein</fullName>
    </submittedName>
</protein>
<gene>
    <name evidence="10" type="ORF">DAKH74_021270</name>
</gene>
<reference evidence="10 11" key="1">
    <citation type="journal article" date="2023" name="Elife">
        <title>Identification of key yeast species and microbe-microbe interactions impacting larval growth of Drosophila in the wild.</title>
        <authorList>
            <person name="Mure A."/>
            <person name="Sugiura Y."/>
            <person name="Maeda R."/>
            <person name="Honda K."/>
            <person name="Sakurai N."/>
            <person name="Takahashi Y."/>
            <person name="Watada M."/>
            <person name="Katoh T."/>
            <person name="Gotoh A."/>
            <person name="Gotoh Y."/>
            <person name="Taniguchi I."/>
            <person name="Nakamura K."/>
            <person name="Hayashi T."/>
            <person name="Katayama T."/>
            <person name="Uemura T."/>
            <person name="Hattori Y."/>
        </authorList>
    </citation>
    <scope>NUCLEOTIDE SEQUENCE [LARGE SCALE GENOMIC DNA]</scope>
    <source>
        <strain evidence="10 11">KH-74</strain>
    </source>
</reference>
<dbReference type="EMBL" id="BTGD01000005">
    <property type="protein sequence ID" value="GMM55511.1"/>
    <property type="molecule type" value="Genomic_DNA"/>
</dbReference>
<evidence type="ECO:0000256" key="3">
    <source>
        <dbReference type="ARBA" id="ARBA00022448"/>
    </source>
</evidence>
<evidence type="ECO:0000256" key="4">
    <source>
        <dbReference type="ARBA" id="ARBA00022692"/>
    </source>
</evidence>
<feature type="transmembrane region" description="Helical" evidence="7">
    <location>
        <begin position="632"/>
        <end position="652"/>
    </location>
</feature>
<dbReference type="Pfam" id="PF02714">
    <property type="entry name" value="RSN1_7TM"/>
    <property type="match status" value="1"/>
</dbReference>
<dbReference type="InterPro" id="IPR032880">
    <property type="entry name" value="CSC1/OSCA1-like_N"/>
</dbReference>
<keyword evidence="6 7" id="KW-0472">Membrane</keyword>
<evidence type="ECO:0000256" key="5">
    <source>
        <dbReference type="ARBA" id="ARBA00022989"/>
    </source>
</evidence>
<sequence>MNSNESNNQPLNKVHYPTNSSTLRELFFGRIINSTVSNIRSETVNVVPLDFLTTALISIGYVTLEGLLYLLLKCLFQKVYRPKANSCIVSAQTENRKKISWSTSRLRDMSDRDGYYFVRFLDNMWLYFVIISIVNVPILIPLHVGSNTGYKFTMDSLSMINVQGKYMFFHFFLCIFNVFVFHALFLNEIKNDISTIHDFQKNSNFQNVVYVSNLTKCLTEFSDLLKTDHQIKEICQIPKSSHLTYTKWKRAYVLEQEIEKIIFDIATERYFLNNKVELFNEKVTVNDFFSNIKIYLRFNQRKFTFILRTSIPRLRIVTGKSWYFNVHSSINGQELIGQSAFQSFCYEKLHQKLSKYSEIVNSLRRRPLITHIGQFGKWTINKQCLDKGLLEFHTPASAYTMSLMFNKLSPNIGVRTVLAPHPADMNRLSVVYSNKYVNFTVILVTGLISISIIIGWVVPVAFLGYVAYIPYITVTHLQPLFLRIFPSKTAKDIVTNIFPFVTLIFLTEIVPYIFRFLASLKGFATRAEVERNVQFWFFLFLYIHLFVVLTASSGISFVVERLMKNPNTIPFILATELPKSGAFFCSFIFLRCTSYFGGNLLRIVDLMRFIFSRIFRSCSPHYTVDQMKNLLVFQWGSIYALFSVLGCIGITYSIICPLILPISAISFFVVSLSFRYLFETQYISENVSDTRGKLYQETISQLYAGIYFMEFSLFGIFMLSDQYKLSIGIGILFVLSIASHIYMRKYINCLDLESVMGHSSQIIKDTDTPIEDDSQLAFFRIPGFKDRSAYTEVWVPTDKSGSIRQDIRYIKDRYDIDINDEMCVFDNCGGIDLY</sequence>
<feature type="domain" description="CSC1/OSCA1-like N-terminal transmembrane" evidence="9">
    <location>
        <begin position="51"/>
        <end position="186"/>
    </location>
</feature>
<evidence type="ECO:0000313" key="10">
    <source>
        <dbReference type="EMBL" id="GMM55511.1"/>
    </source>
</evidence>
<evidence type="ECO:0000259" key="9">
    <source>
        <dbReference type="Pfam" id="PF13967"/>
    </source>
</evidence>
<comment type="caution">
    <text evidence="10">The sequence shown here is derived from an EMBL/GenBank/DDBJ whole genome shotgun (WGS) entry which is preliminary data.</text>
</comment>
<dbReference type="AlphaFoldDB" id="A0AAV5RXR4"/>
<evidence type="ECO:0000256" key="1">
    <source>
        <dbReference type="ARBA" id="ARBA00004141"/>
    </source>
</evidence>
<dbReference type="InterPro" id="IPR045122">
    <property type="entry name" value="Csc1-like"/>
</dbReference>
<organism evidence="10 11">
    <name type="scientific">Maudiozyma humilis</name>
    <name type="common">Sour dough yeast</name>
    <name type="synonym">Kazachstania humilis</name>
    <dbReference type="NCBI Taxonomy" id="51915"/>
    <lineage>
        <taxon>Eukaryota</taxon>
        <taxon>Fungi</taxon>
        <taxon>Dikarya</taxon>
        <taxon>Ascomycota</taxon>
        <taxon>Saccharomycotina</taxon>
        <taxon>Saccharomycetes</taxon>
        <taxon>Saccharomycetales</taxon>
        <taxon>Saccharomycetaceae</taxon>
        <taxon>Maudiozyma</taxon>
    </lineage>
</organism>
<feature type="transmembrane region" description="Helical" evidence="7">
    <location>
        <begin position="534"/>
        <end position="559"/>
    </location>
</feature>
<feature type="transmembrane region" description="Helical" evidence="7">
    <location>
        <begin position="51"/>
        <end position="72"/>
    </location>
</feature>
<comment type="subcellular location">
    <subcellularLocation>
        <location evidence="1">Membrane</location>
        <topology evidence="1">Multi-pass membrane protein</topology>
    </subcellularLocation>
</comment>
<accession>A0AAV5RXR4</accession>
<evidence type="ECO:0000313" key="11">
    <source>
        <dbReference type="Proteomes" id="UP001377567"/>
    </source>
</evidence>
<proteinExistence type="inferred from homology"/>
<feature type="transmembrane region" description="Helical" evidence="7">
    <location>
        <begin position="166"/>
        <end position="186"/>
    </location>
</feature>
<feature type="transmembrane region" description="Helical" evidence="7">
    <location>
        <begin position="725"/>
        <end position="743"/>
    </location>
</feature>
<dbReference type="PANTHER" id="PTHR13018:SF20">
    <property type="entry name" value="SPORULATION-SPECIFIC PROTEIN 75"/>
    <property type="match status" value="1"/>
</dbReference>
<keyword evidence="5 7" id="KW-1133">Transmembrane helix</keyword>
<keyword evidence="11" id="KW-1185">Reference proteome</keyword>
<dbReference type="GO" id="GO:0005227">
    <property type="term" value="F:calcium-activated cation channel activity"/>
    <property type="evidence" value="ECO:0007669"/>
    <property type="project" value="InterPro"/>
</dbReference>
<feature type="transmembrane region" description="Helical" evidence="7">
    <location>
        <begin position="436"/>
        <end position="456"/>
    </location>
</feature>
<feature type="transmembrane region" description="Helical" evidence="7">
    <location>
        <begin position="125"/>
        <end position="146"/>
    </location>
</feature>
<feature type="transmembrane region" description="Helical" evidence="7">
    <location>
        <begin position="462"/>
        <end position="481"/>
    </location>
</feature>
<keyword evidence="3" id="KW-0813">Transport</keyword>